<gene>
    <name evidence="2" type="primary">BQ5605_C009g05419</name>
    <name evidence="2" type="ORF">BQ5605_C009G05419</name>
</gene>
<dbReference type="Proteomes" id="UP000249464">
    <property type="component" value="Unassembled WGS sequence"/>
</dbReference>
<evidence type="ECO:0000256" key="1">
    <source>
        <dbReference type="SAM" id="MobiDB-lite"/>
    </source>
</evidence>
<evidence type="ECO:0000313" key="3">
    <source>
        <dbReference type="Proteomes" id="UP000249464"/>
    </source>
</evidence>
<evidence type="ECO:0000313" key="2">
    <source>
        <dbReference type="EMBL" id="SGY80953.1"/>
    </source>
</evidence>
<feature type="region of interest" description="Disordered" evidence="1">
    <location>
        <begin position="437"/>
        <end position="456"/>
    </location>
</feature>
<sequence length="456" mass="50190">MPVRFCTLFASLERQCLLPLHSRNFSNLLLPAMTTASTSTNDRAALSSTESPAATIDTTASTTYDGALSGICVETIKWTKDRKNPPMLCSVTTPTSQVSLDYGVGFKARMEAGLVFDGCLPRTQWQDARYSLIEEAVDPTTVSIIVGGAQSPSEMFDRHFESVAMRTCDSNGSIMRKYDSMSIMAHVSAALNVAMKWAELAATRLDEIDWKPILPLLKLVVVAPAVVVVTSVVLLSAVPRAATCTNYNSWHMPGFYGSCGPFWGRYLSGVASSASVLWFKGQIPHRSRFLTYAPYDSNRFLWPFLRSLPLRHYARSRRTGWALPRPPQPRADMLDSNLRFSLPGQIPTVHASLRPCTGRIPHRSRFLTSVCPVPTGSVVLSKVVTSQASRRVPPFSNLGVKSPTARAFSRIALHAFVLWFRGQTPHCSCFLTSAPAKRCSDGPSEHYQTAHPQAED</sequence>
<keyword evidence="3" id="KW-1185">Reference proteome</keyword>
<reference evidence="2 3" key="1">
    <citation type="submission" date="2016-11" db="EMBL/GenBank/DDBJ databases">
        <authorList>
            <person name="Jaros S."/>
            <person name="Januszkiewicz K."/>
            <person name="Wedrychowicz H."/>
        </authorList>
    </citation>
    <scope>NUCLEOTIDE SEQUENCE [LARGE SCALE GENOMIC DNA]</scope>
</reference>
<name>A0A2X0PFA7_9BASI</name>
<protein>
    <submittedName>
        <fullName evidence="2">BQ5605_C009g05419 protein</fullName>
    </submittedName>
</protein>
<organism evidence="2 3">
    <name type="scientific">Microbotryum silenes-dioicae</name>
    <dbReference type="NCBI Taxonomy" id="796604"/>
    <lineage>
        <taxon>Eukaryota</taxon>
        <taxon>Fungi</taxon>
        <taxon>Dikarya</taxon>
        <taxon>Basidiomycota</taxon>
        <taxon>Pucciniomycotina</taxon>
        <taxon>Microbotryomycetes</taxon>
        <taxon>Microbotryales</taxon>
        <taxon>Microbotryaceae</taxon>
        <taxon>Microbotryum</taxon>
    </lineage>
</organism>
<feature type="compositionally biased region" description="Polar residues" evidence="1">
    <location>
        <begin position="446"/>
        <end position="456"/>
    </location>
</feature>
<dbReference type="EMBL" id="FQNC01000049">
    <property type="protein sequence ID" value="SGY80953.1"/>
    <property type="molecule type" value="Genomic_DNA"/>
</dbReference>
<dbReference type="AlphaFoldDB" id="A0A2X0PFA7"/>
<accession>A0A2X0PFA7</accession>
<dbReference type="STRING" id="796604.A0A2X0PFA7"/>
<proteinExistence type="predicted"/>